<dbReference type="Proteomes" id="UP000067523">
    <property type="component" value="Chromosome"/>
</dbReference>
<feature type="signal peptide" evidence="1">
    <location>
        <begin position="1"/>
        <end position="18"/>
    </location>
</feature>
<protein>
    <recommendedName>
        <fullName evidence="4">WxL domain-containing protein</fullName>
    </recommendedName>
</protein>
<evidence type="ECO:0000313" key="2">
    <source>
        <dbReference type="EMBL" id="ALS38589.1"/>
    </source>
</evidence>
<feature type="chain" id="PRO_5039178424" description="WxL domain-containing protein" evidence="1">
    <location>
        <begin position="19"/>
        <end position="444"/>
    </location>
</feature>
<evidence type="ECO:0008006" key="4">
    <source>
        <dbReference type="Google" id="ProtNLM"/>
    </source>
</evidence>
<accession>A0A0U2XMV2</accession>
<name>A0A0U2XMV2_9ENTE</name>
<dbReference type="RefSeq" id="WP_208928126.1">
    <property type="nucleotide sequence ID" value="NZ_CP013655.1"/>
</dbReference>
<dbReference type="AlphaFoldDB" id="A0A0U2XMV2"/>
<dbReference type="EMBL" id="CP013655">
    <property type="protein sequence ID" value="ALS38589.1"/>
    <property type="molecule type" value="Genomic_DNA"/>
</dbReference>
<dbReference type="InterPro" id="IPR046776">
    <property type="entry name" value="Pectate_lyase_5"/>
</dbReference>
<proteinExistence type="predicted"/>
<dbReference type="STRING" id="118060.ATZ35_15960"/>
<organism evidence="2 3">
    <name type="scientific">Enterococcus rotai</name>
    <dbReference type="NCBI Taxonomy" id="118060"/>
    <lineage>
        <taxon>Bacteria</taxon>
        <taxon>Bacillati</taxon>
        <taxon>Bacillota</taxon>
        <taxon>Bacilli</taxon>
        <taxon>Lactobacillales</taxon>
        <taxon>Enterococcaceae</taxon>
        <taxon>Enterococcus</taxon>
    </lineage>
</organism>
<evidence type="ECO:0000256" key="1">
    <source>
        <dbReference type="SAM" id="SignalP"/>
    </source>
</evidence>
<evidence type="ECO:0000313" key="3">
    <source>
        <dbReference type="Proteomes" id="UP000067523"/>
    </source>
</evidence>
<gene>
    <name evidence="2" type="ORF">ATZ35_15960</name>
</gene>
<dbReference type="Pfam" id="PF20585">
    <property type="entry name" value="Pectate_lyase_5"/>
    <property type="match status" value="1"/>
</dbReference>
<dbReference type="KEGG" id="erx:ATZ35_15960"/>
<keyword evidence="1" id="KW-0732">Signal</keyword>
<sequence length="444" mass="47483">MKKTQIFKRGLVTLAATAALGVAVLSVPTPFTGESVIAYAAEETAEVSTIEEFDAALKNPAITVINVNQSIQFKKNITNIPNRDLTINGNADKGVVINSAHNSIYGKQNTKGKNTISIKNVNIVGADGDGRFFTGGSGNGPSSYGWDVYAENVTYEGARFVHLSEGKLTFAGTNNINTRGENAWVHDLEFLPGTVYNGIAANKDHGQFGAFYFNGALIKGKATGEVKIGAKANVNVKIGPQSDVNHYYPVFYDKVQKVDIDENATLDVDAAGVAFEFIPRADYVNKFPSLNLASGAKAYFNGRGGGNYAAVNLQYYGAQVNLAPDSEFVATGNSSKGVIRSEYKGAQINMDSPAKFEVANKKANAKLFYSTNTTINAKNISDVSTWAQIGGDYAENPSQVFDGGDFAVNFGKICNSKTLSVTGDLDQQFKMENYGKISLEAGGF</sequence>
<reference evidence="3" key="1">
    <citation type="submission" date="2015-12" db="EMBL/GenBank/DDBJ databases">
        <authorList>
            <person name="Lauer A."/>
            <person name="Humrighouse B."/>
            <person name="Loparev V."/>
            <person name="Shewmaker P.L."/>
            <person name="Whitney A.M."/>
            <person name="McLaughlin R.W."/>
        </authorList>
    </citation>
    <scope>NUCLEOTIDE SEQUENCE [LARGE SCALE GENOMIC DNA]</scope>
    <source>
        <strain evidence="3">LMG 26678</strain>
    </source>
</reference>
<keyword evidence="3" id="KW-1185">Reference proteome</keyword>